<feature type="region of interest" description="Disordered" evidence="1">
    <location>
        <begin position="382"/>
        <end position="404"/>
    </location>
</feature>
<feature type="region of interest" description="Disordered" evidence="1">
    <location>
        <begin position="307"/>
        <end position="366"/>
    </location>
</feature>
<feature type="compositionally biased region" description="Polar residues" evidence="1">
    <location>
        <begin position="66"/>
        <end position="80"/>
    </location>
</feature>
<accession>A0A8H4R7M8</accession>
<gene>
    <name evidence="2" type="ORF">G7Y89_g13249</name>
</gene>
<evidence type="ECO:0000313" key="2">
    <source>
        <dbReference type="EMBL" id="KAF4624920.1"/>
    </source>
</evidence>
<keyword evidence="3" id="KW-1185">Reference proteome</keyword>
<comment type="caution">
    <text evidence="2">The sequence shown here is derived from an EMBL/GenBank/DDBJ whole genome shotgun (WGS) entry which is preliminary data.</text>
</comment>
<dbReference type="OrthoDB" id="10650783at2759"/>
<feature type="region of interest" description="Disordered" evidence="1">
    <location>
        <begin position="1"/>
        <end position="25"/>
    </location>
</feature>
<dbReference type="Proteomes" id="UP000566819">
    <property type="component" value="Unassembled WGS sequence"/>
</dbReference>
<evidence type="ECO:0000256" key="1">
    <source>
        <dbReference type="SAM" id="MobiDB-lite"/>
    </source>
</evidence>
<dbReference type="EMBL" id="JAAMPI010001516">
    <property type="protein sequence ID" value="KAF4624920.1"/>
    <property type="molecule type" value="Genomic_DNA"/>
</dbReference>
<feature type="region of interest" description="Disordered" evidence="1">
    <location>
        <begin position="55"/>
        <end position="156"/>
    </location>
</feature>
<organism evidence="2 3">
    <name type="scientific">Cudoniella acicularis</name>
    <dbReference type="NCBI Taxonomy" id="354080"/>
    <lineage>
        <taxon>Eukaryota</taxon>
        <taxon>Fungi</taxon>
        <taxon>Dikarya</taxon>
        <taxon>Ascomycota</taxon>
        <taxon>Pezizomycotina</taxon>
        <taxon>Leotiomycetes</taxon>
        <taxon>Helotiales</taxon>
        <taxon>Tricladiaceae</taxon>
        <taxon>Cudoniella</taxon>
    </lineage>
</organism>
<reference evidence="2 3" key="1">
    <citation type="submission" date="2020-03" db="EMBL/GenBank/DDBJ databases">
        <title>Draft Genome Sequence of Cudoniella acicularis.</title>
        <authorList>
            <person name="Buettner E."/>
            <person name="Kellner H."/>
        </authorList>
    </citation>
    <scope>NUCLEOTIDE SEQUENCE [LARGE SCALE GENOMIC DNA]</scope>
    <source>
        <strain evidence="2 3">DSM 108380</strain>
    </source>
</reference>
<feature type="compositionally biased region" description="Basic and acidic residues" evidence="1">
    <location>
        <begin position="394"/>
        <end position="404"/>
    </location>
</feature>
<name>A0A8H4R7M8_9HELO</name>
<evidence type="ECO:0000313" key="3">
    <source>
        <dbReference type="Proteomes" id="UP000566819"/>
    </source>
</evidence>
<proteinExistence type="predicted"/>
<feature type="compositionally biased region" description="Pro residues" evidence="1">
    <location>
        <begin position="109"/>
        <end position="120"/>
    </location>
</feature>
<sequence length="404" mass="44883">MYSRSKGKESRRDYDSGGWSDEAWDESRGLYYRSRRKADGDFEYYYLQPGYDHIQPEYDQAEDSSIPRTSTSANDYSYSASEERRGRSREPDDPDGFRQRGHTVSPGPQGTPPPDPPPPEETSSPDALAQSISGLSNLSMSPPPDQPYSSYTTQPSQLPEALATYSNSYNTTNMVADQRETGPGMFEMGVSSSVETNFCGGYADQRQELRVELEMTNSCKPVTAVTATSDVSLISEKLAGILQLKEKPLEQKPQLEGEEKTLKIKKLAHVYIRCGDKKIKERVYIFSKSQSLKEPLLLKRSTMDYLAPAPPSSSSKDYSVQTQHQAPLSPTSITHSGYPNQNYAPGSSIPSYPSPPPSESSYTPGLVASDAYSSYASPQAFTSFESHQSLRRSSGKDETRRRKR</sequence>
<feature type="compositionally biased region" description="Polar residues" evidence="1">
    <location>
        <begin position="130"/>
        <end position="140"/>
    </location>
</feature>
<dbReference type="AlphaFoldDB" id="A0A8H4R7M8"/>
<protein>
    <submittedName>
        <fullName evidence="2">Uncharacterized protein</fullName>
    </submittedName>
</protein>
<feature type="compositionally biased region" description="Polar residues" evidence="1">
    <location>
        <begin position="312"/>
        <end position="344"/>
    </location>
</feature>
<feature type="compositionally biased region" description="Polar residues" evidence="1">
    <location>
        <begin position="147"/>
        <end position="156"/>
    </location>
</feature>
<feature type="compositionally biased region" description="Basic and acidic residues" evidence="1">
    <location>
        <begin position="81"/>
        <end position="98"/>
    </location>
</feature>
<feature type="compositionally biased region" description="Basic and acidic residues" evidence="1">
    <location>
        <begin position="1"/>
        <end position="15"/>
    </location>
</feature>